<dbReference type="AlphaFoldDB" id="A0A3S4ZPG4"/>
<comment type="caution">
    <text evidence="2">The sequence shown here is derived from an EMBL/GenBank/DDBJ whole genome shotgun (WGS) entry which is preliminary data.</text>
</comment>
<sequence length="87" mass="9616">MRQLLRRRQVCFLVCIGVCDQNRAEKTCRETTGKVGVAPAEWTGRRGGGEIESPGRRQGAIEMGARDKMTNSRVCSQAKTRVQPPPS</sequence>
<protein>
    <submittedName>
        <fullName evidence="2">Uncharacterized protein</fullName>
    </submittedName>
</protein>
<gene>
    <name evidence="2" type="ORF">PXEA_LOCUS2003</name>
</gene>
<keyword evidence="3" id="KW-1185">Reference proteome</keyword>
<feature type="region of interest" description="Disordered" evidence="1">
    <location>
        <begin position="68"/>
        <end position="87"/>
    </location>
</feature>
<feature type="compositionally biased region" description="Polar residues" evidence="1">
    <location>
        <begin position="71"/>
        <end position="80"/>
    </location>
</feature>
<organism evidence="2 3">
    <name type="scientific">Protopolystoma xenopodis</name>
    <dbReference type="NCBI Taxonomy" id="117903"/>
    <lineage>
        <taxon>Eukaryota</taxon>
        <taxon>Metazoa</taxon>
        <taxon>Spiralia</taxon>
        <taxon>Lophotrochozoa</taxon>
        <taxon>Platyhelminthes</taxon>
        <taxon>Monogenea</taxon>
        <taxon>Polyopisthocotylea</taxon>
        <taxon>Polystomatidea</taxon>
        <taxon>Polystomatidae</taxon>
        <taxon>Protopolystoma</taxon>
    </lineage>
</organism>
<evidence type="ECO:0000313" key="3">
    <source>
        <dbReference type="Proteomes" id="UP000784294"/>
    </source>
</evidence>
<proteinExistence type="predicted"/>
<dbReference type="Proteomes" id="UP000784294">
    <property type="component" value="Unassembled WGS sequence"/>
</dbReference>
<accession>A0A3S4ZPG4</accession>
<evidence type="ECO:0000313" key="2">
    <source>
        <dbReference type="EMBL" id="VEL08563.1"/>
    </source>
</evidence>
<reference evidence="2" key="1">
    <citation type="submission" date="2018-11" db="EMBL/GenBank/DDBJ databases">
        <authorList>
            <consortium name="Pathogen Informatics"/>
        </authorList>
    </citation>
    <scope>NUCLEOTIDE SEQUENCE</scope>
</reference>
<dbReference type="EMBL" id="CAAALY010004271">
    <property type="protein sequence ID" value="VEL08563.1"/>
    <property type="molecule type" value="Genomic_DNA"/>
</dbReference>
<evidence type="ECO:0000256" key="1">
    <source>
        <dbReference type="SAM" id="MobiDB-lite"/>
    </source>
</evidence>
<name>A0A3S4ZPG4_9PLAT</name>